<dbReference type="PANTHER" id="PTHR36122">
    <property type="entry name" value="NICOTINAMIDE RIBOSIDE TRANSPORTER PNUC"/>
    <property type="match status" value="1"/>
</dbReference>
<reference evidence="11 12" key="1">
    <citation type="submission" date="2018-02" db="EMBL/GenBank/DDBJ databases">
        <title>Genome sequences of Apibacter spp., gut symbionts of Asian honey bees.</title>
        <authorList>
            <person name="Kwong W.K."/>
            <person name="Steele M.I."/>
            <person name="Moran N.A."/>
        </authorList>
    </citation>
    <scope>NUCLEOTIDE SEQUENCE [LARGE SCALE GENOMIC DNA]</scope>
    <source>
        <strain evidence="12">wkB301</strain>
    </source>
</reference>
<keyword evidence="7 10" id="KW-0812">Transmembrane</keyword>
<organism evidence="11 12">
    <name type="scientific">Apibacter adventoris</name>
    <dbReference type="NCBI Taxonomy" id="1679466"/>
    <lineage>
        <taxon>Bacteria</taxon>
        <taxon>Pseudomonadati</taxon>
        <taxon>Bacteroidota</taxon>
        <taxon>Flavobacteriia</taxon>
        <taxon>Flavobacteriales</taxon>
        <taxon>Weeksellaceae</taxon>
        <taxon>Apibacter</taxon>
    </lineage>
</organism>
<feature type="transmembrane region" description="Helical" evidence="10">
    <location>
        <begin position="37"/>
        <end position="58"/>
    </location>
</feature>
<evidence type="ECO:0000256" key="2">
    <source>
        <dbReference type="ARBA" id="ARBA00004651"/>
    </source>
</evidence>
<feature type="transmembrane region" description="Helical" evidence="10">
    <location>
        <begin position="127"/>
        <end position="145"/>
    </location>
</feature>
<feature type="transmembrane region" description="Helical" evidence="10">
    <location>
        <begin position="157"/>
        <end position="177"/>
    </location>
</feature>
<evidence type="ECO:0000313" key="12">
    <source>
        <dbReference type="Proteomes" id="UP000238042"/>
    </source>
</evidence>
<comment type="subcellular location">
    <subcellularLocation>
        <location evidence="2">Cell membrane</location>
        <topology evidence="2">Multi-pass membrane protein</topology>
    </subcellularLocation>
</comment>
<evidence type="ECO:0000256" key="5">
    <source>
        <dbReference type="ARBA" id="ARBA00022448"/>
    </source>
</evidence>
<dbReference type="Pfam" id="PF04973">
    <property type="entry name" value="NMN_transporter"/>
    <property type="match status" value="1"/>
</dbReference>
<gene>
    <name evidence="11" type="ORF">C4S77_06060</name>
</gene>
<dbReference type="InterPro" id="IPR006419">
    <property type="entry name" value="NMN_transpt_PnuC"/>
</dbReference>
<dbReference type="AlphaFoldDB" id="A0A2S8AE35"/>
<comment type="function">
    <text evidence="1">Required for nicotinamide riboside transport across the inner membrane.</text>
</comment>
<feature type="transmembrane region" description="Helical" evidence="10">
    <location>
        <begin position="88"/>
        <end position="106"/>
    </location>
</feature>
<dbReference type="EMBL" id="PSZM01000036">
    <property type="protein sequence ID" value="PQL93222.1"/>
    <property type="molecule type" value="Genomic_DNA"/>
</dbReference>
<evidence type="ECO:0000256" key="7">
    <source>
        <dbReference type="ARBA" id="ARBA00022692"/>
    </source>
</evidence>
<keyword evidence="8 10" id="KW-1133">Transmembrane helix</keyword>
<evidence type="ECO:0000256" key="9">
    <source>
        <dbReference type="ARBA" id="ARBA00023136"/>
    </source>
</evidence>
<protein>
    <recommendedName>
        <fullName evidence="4">Nicotinamide riboside transporter PnuC</fullName>
    </recommendedName>
</protein>
<dbReference type="GO" id="GO:0034257">
    <property type="term" value="F:nicotinamide riboside transmembrane transporter activity"/>
    <property type="evidence" value="ECO:0007669"/>
    <property type="project" value="InterPro"/>
</dbReference>
<proteinExistence type="inferred from homology"/>
<keyword evidence="9 10" id="KW-0472">Membrane</keyword>
<dbReference type="Proteomes" id="UP000238042">
    <property type="component" value="Unassembled WGS sequence"/>
</dbReference>
<evidence type="ECO:0000256" key="4">
    <source>
        <dbReference type="ARBA" id="ARBA00017522"/>
    </source>
</evidence>
<feature type="transmembrane region" description="Helical" evidence="10">
    <location>
        <begin position="184"/>
        <end position="200"/>
    </location>
</feature>
<dbReference type="NCBIfam" id="TIGR01528">
    <property type="entry name" value="NMN_trans_PnuC"/>
    <property type="match status" value="1"/>
</dbReference>
<keyword evidence="12" id="KW-1185">Reference proteome</keyword>
<feature type="transmembrane region" description="Helical" evidence="10">
    <location>
        <begin position="12"/>
        <end position="30"/>
    </location>
</feature>
<evidence type="ECO:0000256" key="6">
    <source>
        <dbReference type="ARBA" id="ARBA00022475"/>
    </source>
</evidence>
<evidence type="ECO:0000313" key="11">
    <source>
        <dbReference type="EMBL" id="PQL93222.1"/>
    </source>
</evidence>
<keyword evidence="5" id="KW-0813">Transport</keyword>
<evidence type="ECO:0000256" key="8">
    <source>
        <dbReference type="ARBA" id="ARBA00022989"/>
    </source>
</evidence>
<name>A0A2S8AE35_9FLAO</name>
<evidence type="ECO:0000256" key="10">
    <source>
        <dbReference type="SAM" id="Phobius"/>
    </source>
</evidence>
<dbReference type="OrthoDB" id="9791248at2"/>
<dbReference type="RefSeq" id="WP_105246794.1">
    <property type="nucleotide sequence ID" value="NZ_PSZM01000036.1"/>
</dbReference>
<keyword evidence="6" id="KW-1003">Cell membrane</keyword>
<accession>A0A2S8AE35</accession>
<comment type="caution">
    <text evidence="11">The sequence shown here is derived from an EMBL/GenBank/DDBJ whole genome shotgun (WGS) entry which is preliminary data.</text>
</comment>
<comment type="similarity">
    <text evidence="3">Belongs to the nicotinamide ribonucleoside (NR) uptake permease (TC 4.B.1) family.</text>
</comment>
<dbReference type="GO" id="GO:0005886">
    <property type="term" value="C:plasma membrane"/>
    <property type="evidence" value="ECO:0007669"/>
    <property type="project" value="UniProtKB-SubCell"/>
</dbReference>
<sequence length="230" mass="26605">MISVKSEKIFRIFWYIAAFGLTLYVGISDLQTGKIPFYVTVISMITVILGYICVSVLVSRSPVFSNVLGMSANTGEIYMQILFRNPGMALSSVYYFITHIFGLYLWTRKENLDEEGKVKISHTNKKALIFTLIFCIAGIFFLYNYGDFLFKDKKNMYVFVLNSIAFLLGVAAQFTMIMRQPFSWILWSISNCVWFILNILSHNYIFAIQSVLYEINALVGVYKWYKEARN</sequence>
<dbReference type="PANTHER" id="PTHR36122:SF2">
    <property type="entry name" value="NICOTINAMIDE RIBOSIDE TRANSPORTER PNUC"/>
    <property type="match status" value="1"/>
</dbReference>
<evidence type="ECO:0000256" key="1">
    <source>
        <dbReference type="ARBA" id="ARBA00002672"/>
    </source>
</evidence>
<evidence type="ECO:0000256" key="3">
    <source>
        <dbReference type="ARBA" id="ARBA00006669"/>
    </source>
</evidence>